<dbReference type="EMBL" id="LCBF01000011">
    <property type="protein sequence ID" value="KKS07179.1"/>
    <property type="molecule type" value="Genomic_DNA"/>
</dbReference>
<keyword evidence="1" id="KW-0472">Membrane</keyword>
<comment type="caution">
    <text evidence="2">The sequence shown here is derived from an EMBL/GenBank/DDBJ whole genome shotgun (WGS) entry which is preliminary data.</text>
</comment>
<protein>
    <recommendedName>
        <fullName evidence="4">Type IV pilus modification protein PilV</fullName>
    </recommendedName>
</protein>
<gene>
    <name evidence="2" type="ORF">UU59_C0011G0007</name>
</gene>
<proteinExistence type="predicted"/>
<organism evidence="2 3">
    <name type="scientific">candidate division WWE3 bacterium GW2011_GWE1_41_27</name>
    <dbReference type="NCBI Taxonomy" id="1619131"/>
    <lineage>
        <taxon>Bacteria</taxon>
        <taxon>Katanobacteria</taxon>
    </lineage>
</organism>
<reference evidence="2 3" key="1">
    <citation type="journal article" date="2015" name="Nature">
        <title>rRNA introns, odd ribosomes, and small enigmatic genomes across a large radiation of phyla.</title>
        <authorList>
            <person name="Brown C.T."/>
            <person name="Hug L.A."/>
            <person name="Thomas B.C."/>
            <person name="Sharon I."/>
            <person name="Castelle C.J."/>
            <person name="Singh A."/>
            <person name="Wilkins M.J."/>
            <person name="Williams K.H."/>
            <person name="Banfield J.F."/>
        </authorList>
    </citation>
    <scope>NUCLEOTIDE SEQUENCE [LARGE SCALE GENOMIC DNA]</scope>
</reference>
<keyword evidence="1" id="KW-1133">Transmembrane helix</keyword>
<accession>A0A0G0W2J8</accession>
<dbReference type="AlphaFoldDB" id="A0A0G0W2J8"/>
<feature type="transmembrane region" description="Helical" evidence="1">
    <location>
        <begin position="20"/>
        <end position="42"/>
    </location>
</feature>
<sequence length="163" mass="17793">MKKNFIKILAQQKGLGLVEVIAALGISVVVITSLLSLTLFSLRTSTQSTLLMEGTKAANYQMELLRAHRDQITTAWDTGANNFVDSVVTCNTTTPCYVTDAFAVVQNSRRTTNAGSTQILTGFYATTEPGGTTVHITVESSWNLGAQSKNTFVYTDFTNWQLK</sequence>
<evidence type="ECO:0000313" key="2">
    <source>
        <dbReference type="EMBL" id="KKS07179.1"/>
    </source>
</evidence>
<keyword evidence="1" id="KW-0812">Transmembrane</keyword>
<evidence type="ECO:0000256" key="1">
    <source>
        <dbReference type="SAM" id="Phobius"/>
    </source>
</evidence>
<name>A0A0G0W2J8_UNCKA</name>
<evidence type="ECO:0008006" key="4">
    <source>
        <dbReference type="Google" id="ProtNLM"/>
    </source>
</evidence>
<evidence type="ECO:0000313" key="3">
    <source>
        <dbReference type="Proteomes" id="UP000034544"/>
    </source>
</evidence>
<dbReference type="Proteomes" id="UP000034544">
    <property type="component" value="Unassembled WGS sequence"/>
</dbReference>